<protein>
    <submittedName>
        <fullName evidence="10">EscV/YscV/HrcV family type III secretion system export apparatus protein</fullName>
    </submittedName>
</protein>
<comment type="similarity">
    <text evidence="2">Belongs to the FHIPEP (flagella/HR/invasion proteins export pore) family.</text>
</comment>
<organism evidence="10 11">
    <name type="scientific">Trinickia dabaoshanensis</name>
    <dbReference type="NCBI Taxonomy" id="564714"/>
    <lineage>
        <taxon>Bacteria</taxon>
        <taxon>Pseudomonadati</taxon>
        <taxon>Pseudomonadota</taxon>
        <taxon>Betaproteobacteria</taxon>
        <taxon>Burkholderiales</taxon>
        <taxon>Burkholderiaceae</taxon>
        <taxon>Trinickia</taxon>
    </lineage>
</organism>
<keyword evidence="7 9" id="KW-1133">Transmembrane helix</keyword>
<comment type="subcellular location">
    <subcellularLocation>
        <location evidence="1">Cell inner membrane</location>
        <topology evidence="1">Multi-pass membrane protein</topology>
    </subcellularLocation>
</comment>
<feature type="transmembrane region" description="Helical" evidence="9">
    <location>
        <begin position="213"/>
        <end position="234"/>
    </location>
</feature>
<evidence type="ECO:0000256" key="6">
    <source>
        <dbReference type="ARBA" id="ARBA00022692"/>
    </source>
</evidence>
<keyword evidence="4" id="KW-1003">Cell membrane</keyword>
<dbReference type="Gene3D" id="3.40.30.60">
    <property type="entry name" value="FHIPEP family, domain 1"/>
    <property type="match status" value="1"/>
</dbReference>
<dbReference type="NCBIfam" id="TIGR01399">
    <property type="entry name" value="hrcV"/>
    <property type="match status" value="1"/>
</dbReference>
<feature type="transmembrane region" description="Helical" evidence="9">
    <location>
        <begin position="254"/>
        <end position="276"/>
    </location>
</feature>
<evidence type="ECO:0000256" key="5">
    <source>
        <dbReference type="ARBA" id="ARBA00022519"/>
    </source>
</evidence>
<dbReference type="InterPro" id="IPR042196">
    <property type="entry name" value="FHIPEP_4"/>
</dbReference>
<dbReference type="PRINTS" id="PR00949">
    <property type="entry name" value="TYPE3IMAPROT"/>
</dbReference>
<dbReference type="EMBL" id="PNYA01000016">
    <property type="protein sequence ID" value="PMS18170.1"/>
    <property type="molecule type" value="Genomic_DNA"/>
</dbReference>
<keyword evidence="11" id="KW-1185">Reference proteome</keyword>
<proteinExistence type="inferred from homology"/>
<dbReference type="Pfam" id="PF00771">
    <property type="entry name" value="FHIPEP"/>
    <property type="match status" value="1"/>
</dbReference>
<feature type="transmembrane region" description="Helical" evidence="9">
    <location>
        <begin position="86"/>
        <end position="107"/>
    </location>
</feature>
<feature type="transmembrane region" description="Helical" evidence="9">
    <location>
        <begin position="31"/>
        <end position="49"/>
    </location>
</feature>
<dbReference type="InterPro" id="IPR042194">
    <property type="entry name" value="FHIPEP_1"/>
</dbReference>
<dbReference type="InterPro" id="IPR042193">
    <property type="entry name" value="FHIPEP_3"/>
</dbReference>
<evidence type="ECO:0000256" key="9">
    <source>
        <dbReference type="SAM" id="Phobius"/>
    </source>
</evidence>
<dbReference type="PANTHER" id="PTHR30161:SF2">
    <property type="entry name" value="INVASION PROTEIN INVA"/>
    <property type="match status" value="1"/>
</dbReference>
<evidence type="ECO:0000256" key="2">
    <source>
        <dbReference type="ARBA" id="ARBA00008835"/>
    </source>
</evidence>
<evidence type="ECO:0000256" key="3">
    <source>
        <dbReference type="ARBA" id="ARBA00022448"/>
    </source>
</evidence>
<evidence type="ECO:0000256" key="7">
    <source>
        <dbReference type="ARBA" id="ARBA00022989"/>
    </source>
</evidence>
<keyword evidence="6 9" id="KW-0812">Transmembrane</keyword>
<dbReference type="PANTHER" id="PTHR30161">
    <property type="entry name" value="FLAGELLAR EXPORT PROTEIN, MEMBRANE FLHA SUBUNIT-RELATED"/>
    <property type="match status" value="1"/>
</dbReference>
<evidence type="ECO:0000256" key="8">
    <source>
        <dbReference type="ARBA" id="ARBA00023136"/>
    </source>
</evidence>
<keyword evidence="5" id="KW-0997">Cell inner membrane</keyword>
<dbReference type="InterPro" id="IPR025505">
    <property type="entry name" value="FHIPEP_CS"/>
</dbReference>
<dbReference type="InterPro" id="IPR001712">
    <property type="entry name" value="T3SS_FHIPEP"/>
</dbReference>
<dbReference type="GO" id="GO:0005886">
    <property type="term" value="C:plasma membrane"/>
    <property type="evidence" value="ECO:0007669"/>
    <property type="project" value="UniProtKB-SubCell"/>
</dbReference>
<dbReference type="AlphaFoldDB" id="A0A2N7VLZ8"/>
<evidence type="ECO:0000313" key="11">
    <source>
        <dbReference type="Proteomes" id="UP000235616"/>
    </source>
</evidence>
<evidence type="ECO:0000256" key="1">
    <source>
        <dbReference type="ARBA" id="ARBA00004429"/>
    </source>
</evidence>
<feature type="transmembrane region" description="Helical" evidence="9">
    <location>
        <begin position="297"/>
        <end position="313"/>
    </location>
</feature>
<evidence type="ECO:0000256" key="4">
    <source>
        <dbReference type="ARBA" id="ARBA00022475"/>
    </source>
</evidence>
<dbReference type="Proteomes" id="UP000235616">
    <property type="component" value="Unassembled WGS sequence"/>
</dbReference>
<feature type="transmembrane region" description="Helical" evidence="9">
    <location>
        <begin position="55"/>
        <end position="74"/>
    </location>
</feature>
<keyword evidence="3" id="KW-0813">Transport</keyword>
<sequence length="737" mass="79251">MAGLQKRLLQWWPGAVGGADDVRRPTRPYDLALAAFVAIVVSLFVLPLPTAVMDGLISLNLAVSIVLLTVSTYLPSAVSFSSFPALLLFTTLLRLSLNIASCKLILLNAQAGHVIDAFGHLVVGNNIVVGGVVFLVIAIVQFVVIAKGSERVAEVGARFSLDAMPGKQMSIDADLRAGIINSDEAKQRRERLEQESQLHGAMDGAMKFVKGDAIAGVIVAFINILAGIAIGTLMKDMSIGDALHRYAILTVGDGMASQIPSLLVSIAAGIVTTRVATRDASESQLGEQIGKQITAHPRALLITAAVLLAFAVVPGFPTWSFLALAAAIGGGGALLLRRRKTMPPLKLISLAEPPADDGEEARIDLHTSGITAPLAITLARGLSSHINLVRLQEAFAQAKTSVDADIGPILPRVHVSFDGSLPENAYRVFVQDVLASSGYVRPDKRLWDGVTPLPEHIEREPGEAFGPFQQVVWLPAQALTAPAKGKAGRGASAEGASSTDEIGAAGLRSETIIAEHVESVVRKHGASLIGIQEAQQLIRLVRRDHAELVSELTRVVPLQRVTEVLRRLLQEDIPIRNLRIIFESMITWAPKEPDDTIALVELVRVDLKRMISDRYAGSGRKLDVILFEPKLQTRFEEAVVRTRTGNVLGLARGIKENVCQQARTIFNGRAGLSEMRPRGRKADGAADRVAVVVSLNVRRYVRTTLAAVLPDVPVLSYQELEEDVQLNTIGWVSNPAE</sequence>
<dbReference type="GO" id="GO:0009306">
    <property type="term" value="P:protein secretion"/>
    <property type="evidence" value="ECO:0007669"/>
    <property type="project" value="InterPro"/>
</dbReference>
<dbReference type="PIRSF" id="PIRSF005419">
    <property type="entry name" value="FlhA"/>
    <property type="match status" value="1"/>
</dbReference>
<name>A0A2N7VLZ8_9BURK</name>
<feature type="transmembrane region" description="Helical" evidence="9">
    <location>
        <begin position="127"/>
        <end position="146"/>
    </location>
</feature>
<keyword evidence="8 9" id="KW-0472">Membrane</keyword>
<comment type="caution">
    <text evidence="10">The sequence shown here is derived from an EMBL/GenBank/DDBJ whole genome shotgun (WGS) entry which is preliminary data.</text>
</comment>
<evidence type="ECO:0000313" key="10">
    <source>
        <dbReference type="EMBL" id="PMS18170.1"/>
    </source>
</evidence>
<dbReference type="RefSeq" id="WP_102646825.1">
    <property type="nucleotide sequence ID" value="NZ_PNYA01000016.1"/>
</dbReference>
<dbReference type="InterPro" id="IPR006302">
    <property type="entry name" value="T3SS_HrcV"/>
</dbReference>
<gene>
    <name evidence="10" type="ORF">C0Z18_18275</name>
</gene>
<dbReference type="PROSITE" id="PS00994">
    <property type="entry name" value="FHIPEP"/>
    <property type="match status" value="1"/>
</dbReference>
<accession>A0A2N7VLZ8</accession>
<dbReference type="Gene3D" id="3.40.50.12790">
    <property type="entry name" value="FHIPEP family, domain 4"/>
    <property type="match status" value="1"/>
</dbReference>
<dbReference type="Gene3D" id="1.10.8.540">
    <property type="entry name" value="FHIPEP family, domain 3"/>
    <property type="match status" value="1"/>
</dbReference>
<dbReference type="OrthoDB" id="9759185at2"/>
<reference evidence="10 11" key="1">
    <citation type="submission" date="2018-01" db="EMBL/GenBank/DDBJ databases">
        <title>Whole genome analyses suggest that Burkholderia sensu lato contains two further novel genera in the rhizoxinica-symbiotica group Mycetohabitans gen. nov., and Trinickia gen. nov.: implications for the evolution of diazotrophy and nodulation in the Burkholderiaceae.</title>
        <authorList>
            <person name="Estrada-de los Santos P."/>
            <person name="Palmer M."/>
            <person name="Chavez-Ramirez B."/>
            <person name="Beukes C."/>
            <person name="Steenkamp E.T."/>
            <person name="Hirsch A.M."/>
            <person name="Manyaka P."/>
            <person name="Maluk M."/>
            <person name="Lafos M."/>
            <person name="Crook M."/>
            <person name="Gross E."/>
            <person name="Simon M.F."/>
            <person name="Bueno dos Reis Junior F."/>
            <person name="Poole P.S."/>
            <person name="Venter S.N."/>
            <person name="James E.K."/>
        </authorList>
    </citation>
    <scope>NUCLEOTIDE SEQUENCE [LARGE SCALE GENOMIC DNA]</scope>
    <source>
        <strain evidence="10 11">GIMN1.004</strain>
    </source>
</reference>